<dbReference type="InterPro" id="IPR050194">
    <property type="entry name" value="Glycosyltransferase_grp1"/>
</dbReference>
<evidence type="ECO:0000256" key="2">
    <source>
        <dbReference type="ARBA" id="ARBA00022679"/>
    </source>
</evidence>
<reference evidence="4 5" key="1">
    <citation type="submission" date="2024-02" db="EMBL/GenBank/DDBJ databases">
        <title>Full genome sequence of Nocardioides kribbensis.</title>
        <authorList>
            <person name="Poletto B.L."/>
            <person name="Silva G."/>
            <person name="Galante D."/>
            <person name="Campos K.R."/>
            <person name="Santos M.B.N."/>
            <person name="Sacchi C.T."/>
        </authorList>
    </citation>
    <scope>NUCLEOTIDE SEQUENCE [LARGE SCALE GENOMIC DNA]</scope>
    <source>
        <strain evidence="4 5">O4R</strain>
    </source>
</reference>
<protein>
    <submittedName>
        <fullName evidence="4">Glycosyltransferase</fullName>
        <ecNumber evidence="4">2.4.-.-</ecNumber>
    </submittedName>
</protein>
<dbReference type="InterPro" id="IPR028098">
    <property type="entry name" value="Glyco_trans_4-like_N"/>
</dbReference>
<dbReference type="EC" id="2.4.-.-" evidence="4"/>
<comment type="caution">
    <text evidence="4">The sequence shown here is derived from an EMBL/GenBank/DDBJ whole genome shotgun (WGS) entry which is preliminary data.</text>
</comment>
<dbReference type="Pfam" id="PF13692">
    <property type="entry name" value="Glyco_trans_1_4"/>
    <property type="match status" value="1"/>
</dbReference>
<keyword evidence="1 4" id="KW-0328">Glycosyltransferase</keyword>
<accession>A0ABV1NWG5</accession>
<sequence>MLHVSVPTSEGTAEVLLGYVREQLARGWRVSVACPSEGWLGYVAREAGAEVAWWRAGREPGVATLEETARLSALVTRLGPDLVHLHSSKAGLAGRLAVRRRVPTVFQPHAWSFQAGSGTSSRLARRWERFAVRWTDQVVCVGEGERLVGEAAGVRAEVTVVPNGVDLRRFGPTSPEDRVEARARLGLREAPTVVCVGRLSHQKGQDGLLDAWTSVLGAVPGAQLVLVGAGPDEADLRRRASGLGGVVFVGARVDVPDWLSAADVVTVPSRYEGMALAPLEAMASGRSVVATDVPGIAEGVVDGVGALVPPGDPDALAAALVERLLDPARADDEGWAGYDHVSAERDAAEAARRVARLSLSLMASRNRA</sequence>
<name>A0ABV1NWG5_9ACTN</name>
<dbReference type="Proteomes" id="UP001482520">
    <property type="component" value="Unassembled WGS sequence"/>
</dbReference>
<organism evidence="4 5">
    <name type="scientific">Nocardioides kribbensis</name>
    <dbReference type="NCBI Taxonomy" id="305517"/>
    <lineage>
        <taxon>Bacteria</taxon>
        <taxon>Bacillati</taxon>
        <taxon>Actinomycetota</taxon>
        <taxon>Actinomycetes</taxon>
        <taxon>Propionibacteriales</taxon>
        <taxon>Nocardioidaceae</taxon>
        <taxon>Nocardioides</taxon>
    </lineage>
</organism>
<evidence type="ECO:0000313" key="4">
    <source>
        <dbReference type="EMBL" id="MEQ7846809.1"/>
    </source>
</evidence>
<dbReference type="Gene3D" id="3.40.50.2000">
    <property type="entry name" value="Glycogen Phosphorylase B"/>
    <property type="match status" value="2"/>
</dbReference>
<dbReference type="EMBL" id="JBEGDP010000004">
    <property type="protein sequence ID" value="MEQ7846809.1"/>
    <property type="molecule type" value="Genomic_DNA"/>
</dbReference>
<feature type="domain" description="Glycosyltransferase subfamily 4-like N-terminal" evidence="3">
    <location>
        <begin position="11"/>
        <end position="164"/>
    </location>
</feature>
<keyword evidence="5" id="KW-1185">Reference proteome</keyword>
<evidence type="ECO:0000313" key="5">
    <source>
        <dbReference type="Proteomes" id="UP001482520"/>
    </source>
</evidence>
<dbReference type="PANTHER" id="PTHR45947">
    <property type="entry name" value="SULFOQUINOVOSYL TRANSFERASE SQD2"/>
    <property type="match status" value="1"/>
</dbReference>
<dbReference type="Pfam" id="PF13579">
    <property type="entry name" value="Glyco_trans_4_4"/>
    <property type="match status" value="1"/>
</dbReference>
<gene>
    <name evidence="4" type="ORF">V6R90_05920</name>
</gene>
<dbReference type="SUPFAM" id="SSF53756">
    <property type="entry name" value="UDP-Glycosyltransferase/glycogen phosphorylase"/>
    <property type="match status" value="1"/>
</dbReference>
<evidence type="ECO:0000259" key="3">
    <source>
        <dbReference type="Pfam" id="PF13579"/>
    </source>
</evidence>
<dbReference type="RefSeq" id="WP_349804095.1">
    <property type="nucleotide sequence ID" value="NZ_JBEGDP010000004.1"/>
</dbReference>
<keyword evidence="2 4" id="KW-0808">Transferase</keyword>
<proteinExistence type="predicted"/>
<dbReference type="PANTHER" id="PTHR45947:SF3">
    <property type="entry name" value="SULFOQUINOVOSYL TRANSFERASE SQD2"/>
    <property type="match status" value="1"/>
</dbReference>
<evidence type="ECO:0000256" key="1">
    <source>
        <dbReference type="ARBA" id="ARBA00022676"/>
    </source>
</evidence>
<dbReference type="GO" id="GO:0016757">
    <property type="term" value="F:glycosyltransferase activity"/>
    <property type="evidence" value="ECO:0007669"/>
    <property type="project" value="UniProtKB-KW"/>
</dbReference>